<feature type="compositionally biased region" description="Basic and acidic residues" evidence="1">
    <location>
        <begin position="1"/>
        <end position="13"/>
    </location>
</feature>
<protein>
    <submittedName>
        <fullName evidence="2">Plant invertase/pectin methylesterase inhibitor</fullName>
    </submittedName>
</protein>
<organism evidence="2 3">
    <name type="scientific">Striga asiatica</name>
    <name type="common">Asiatic witchweed</name>
    <name type="synonym">Buchnera asiatica</name>
    <dbReference type="NCBI Taxonomy" id="4170"/>
    <lineage>
        <taxon>Eukaryota</taxon>
        <taxon>Viridiplantae</taxon>
        <taxon>Streptophyta</taxon>
        <taxon>Embryophyta</taxon>
        <taxon>Tracheophyta</taxon>
        <taxon>Spermatophyta</taxon>
        <taxon>Magnoliopsida</taxon>
        <taxon>eudicotyledons</taxon>
        <taxon>Gunneridae</taxon>
        <taxon>Pentapetalae</taxon>
        <taxon>asterids</taxon>
        <taxon>lamiids</taxon>
        <taxon>Lamiales</taxon>
        <taxon>Orobanchaceae</taxon>
        <taxon>Buchnereae</taxon>
        <taxon>Striga</taxon>
    </lineage>
</organism>
<evidence type="ECO:0000256" key="1">
    <source>
        <dbReference type="SAM" id="MobiDB-lite"/>
    </source>
</evidence>
<name>A0A5A7QW13_STRAF</name>
<keyword evidence="3" id="KW-1185">Reference proteome</keyword>
<dbReference type="AlphaFoldDB" id="A0A5A7QW13"/>
<comment type="caution">
    <text evidence="2">The sequence shown here is derived from an EMBL/GenBank/DDBJ whole genome shotgun (WGS) entry which is preliminary data.</text>
</comment>
<accession>A0A5A7QW13</accession>
<dbReference type="EMBL" id="BKCP01008438">
    <property type="protein sequence ID" value="GER49112.1"/>
    <property type="molecule type" value="Genomic_DNA"/>
</dbReference>
<reference evidence="3" key="1">
    <citation type="journal article" date="2019" name="Curr. Biol.">
        <title>Genome Sequence of Striga asiatica Provides Insight into the Evolution of Plant Parasitism.</title>
        <authorList>
            <person name="Yoshida S."/>
            <person name="Kim S."/>
            <person name="Wafula E.K."/>
            <person name="Tanskanen J."/>
            <person name="Kim Y.M."/>
            <person name="Honaas L."/>
            <person name="Yang Z."/>
            <person name="Spallek T."/>
            <person name="Conn C.E."/>
            <person name="Ichihashi Y."/>
            <person name="Cheong K."/>
            <person name="Cui S."/>
            <person name="Der J.P."/>
            <person name="Gundlach H."/>
            <person name="Jiao Y."/>
            <person name="Hori C."/>
            <person name="Ishida J.K."/>
            <person name="Kasahara H."/>
            <person name="Kiba T."/>
            <person name="Kim M.S."/>
            <person name="Koo N."/>
            <person name="Laohavisit A."/>
            <person name="Lee Y.H."/>
            <person name="Lumba S."/>
            <person name="McCourt P."/>
            <person name="Mortimer J.C."/>
            <person name="Mutuku J.M."/>
            <person name="Nomura T."/>
            <person name="Sasaki-Sekimoto Y."/>
            <person name="Seto Y."/>
            <person name="Wang Y."/>
            <person name="Wakatake T."/>
            <person name="Sakakibara H."/>
            <person name="Demura T."/>
            <person name="Yamaguchi S."/>
            <person name="Yoneyama K."/>
            <person name="Manabe R.I."/>
            <person name="Nelson D.C."/>
            <person name="Schulman A.H."/>
            <person name="Timko M.P."/>
            <person name="dePamphilis C.W."/>
            <person name="Choi D."/>
            <person name="Shirasu K."/>
        </authorList>
    </citation>
    <scope>NUCLEOTIDE SEQUENCE [LARGE SCALE GENOMIC DNA]</scope>
    <source>
        <strain evidence="3">cv. UVA1</strain>
    </source>
</reference>
<feature type="non-terminal residue" evidence="2">
    <location>
        <position position="101"/>
    </location>
</feature>
<dbReference type="Proteomes" id="UP000325081">
    <property type="component" value="Unassembled WGS sequence"/>
</dbReference>
<evidence type="ECO:0000313" key="2">
    <source>
        <dbReference type="EMBL" id="GER49112.1"/>
    </source>
</evidence>
<evidence type="ECO:0000313" key="3">
    <source>
        <dbReference type="Proteomes" id="UP000325081"/>
    </source>
</evidence>
<proteinExistence type="predicted"/>
<feature type="region of interest" description="Disordered" evidence="1">
    <location>
        <begin position="1"/>
        <end position="35"/>
    </location>
</feature>
<gene>
    <name evidence="2" type="ORF">STAS_26336</name>
</gene>
<sequence length="101" mass="11341">MTDNIAHSEDVAGDRGSQFGPTKRRSKKTRSISTGQNLQKIWIANGKKKLPIEFDIVGKSWLPIGSIQKLYALIGDKINPLLQGLRFCPGRETKKRFQTSE</sequence>